<proteinExistence type="predicted"/>
<organism evidence="1 2">
    <name type="scientific">Melanomma pulvis-pyrius CBS 109.77</name>
    <dbReference type="NCBI Taxonomy" id="1314802"/>
    <lineage>
        <taxon>Eukaryota</taxon>
        <taxon>Fungi</taxon>
        <taxon>Dikarya</taxon>
        <taxon>Ascomycota</taxon>
        <taxon>Pezizomycotina</taxon>
        <taxon>Dothideomycetes</taxon>
        <taxon>Pleosporomycetidae</taxon>
        <taxon>Pleosporales</taxon>
        <taxon>Melanommataceae</taxon>
        <taxon>Melanomma</taxon>
    </lineage>
</organism>
<sequence>MNASNTNTNTLRNQIWTAHQFVTPHTLALTRHYISKFEFALRKRCLTPERLSRLESEIHNGRVVKTISLQCIPWAYDQHFITNRPPEDFPWYGEGERVWMDGDLWYVTKEGEKRGRVWRRCGFFERRGQQQRDREEGGRKWAAKERDPLNQVPYLIYLGADAETV</sequence>
<dbReference type="OrthoDB" id="5279806at2759"/>
<evidence type="ECO:0000313" key="2">
    <source>
        <dbReference type="Proteomes" id="UP000799757"/>
    </source>
</evidence>
<accession>A0A6A6X5X9</accession>
<gene>
    <name evidence="1" type="ORF">K505DRAFT_326641</name>
</gene>
<dbReference type="EMBL" id="MU002004">
    <property type="protein sequence ID" value="KAF2791732.1"/>
    <property type="molecule type" value="Genomic_DNA"/>
</dbReference>
<dbReference type="AlphaFoldDB" id="A0A6A6X5X9"/>
<protein>
    <submittedName>
        <fullName evidence="1">Uncharacterized protein</fullName>
    </submittedName>
</protein>
<reference evidence="1" key="1">
    <citation type="journal article" date="2020" name="Stud. Mycol.">
        <title>101 Dothideomycetes genomes: a test case for predicting lifestyles and emergence of pathogens.</title>
        <authorList>
            <person name="Haridas S."/>
            <person name="Albert R."/>
            <person name="Binder M."/>
            <person name="Bloem J."/>
            <person name="Labutti K."/>
            <person name="Salamov A."/>
            <person name="Andreopoulos B."/>
            <person name="Baker S."/>
            <person name="Barry K."/>
            <person name="Bills G."/>
            <person name="Bluhm B."/>
            <person name="Cannon C."/>
            <person name="Castanera R."/>
            <person name="Culley D."/>
            <person name="Daum C."/>
            <person name="Ezra D."/>
            <person name="Gonzalez J."/>
            <person name="Henrissat B."/>
            <person name="Kuo A."/>
            <person name="Liang C."/>
            <person name="Lipzen A."/>
            <person name="Lutzoni F."/>
            <person name="Magnuson J."/>
            <person name="Mondo S."/>
            <person name="Nolan M."/>
            <person name="Ohm R."/>
            <person name="Pangilinan J."/>
            <person name="Park H.-J."/>
            <person name="Ramirez L."/>
            <person name="Alfaro M."/>
            <person name="Sun H."/>
            <person name="Tritt A."/>
            <person name="Yoshinaga Y."/>
            <person name="Zwiers L.-H."/>
            <person name="Turgeon B."/>
            <person name="Goodwin S."/>
            <person name="Spatafora J."/>
            <person name="Crous P."/>
            <person name="Grigoriev I."/>
        </authorList>
    </citation>
    <scope>NUCLEOTIDE SEQUENCE</scope>
    <source>
        <strain evidence="1">CBS 109.77</strain>
    </source>
</reference>
<name>A0A6A6X5X9_9PLEO</name>
<evidence type="ECO:0000313" key="1">
    <source>
        <dbReference type="EMBL" id="KAF2791732.1"/>
    </source>
</evidence>
<dbReference type="Proteomes" id="UP000799757">
    <property type="component" value="Unassembled WGS sequence"/>
</dbReference>
<keyword evidence="2" id="KW-1185">Reference proteome</keyword>